<dbReference type="PROSITE" id="PS51257">
    <property type="entry name" value="PROKAR_LIPOPROTEIN"/>
    <property type="match status" value="1"/>
</dbReference>
<organism evidence="1 2">
    <name type="scientific">Siphonobacter curvatus</name>
    <dbReference type="NCBI Taxonomy" id="2094562"/>
    <lineage>
        <taxon>Bacteria</taxon>
        <taxon>Pseudomonadati</taxon>
        <taxon>Bacteroidota</taxon>
        <taxon>Cytophagia</taxon>
        <taxon>Cytophagales</taxon>
        <taxon>Cytophagaceae</taxon>
        <taxon>Siphonobacter</taxon>
    </lineage>
</organism>
<dbReference type="AlphaFoldDB" id="A0A2S7IH89"/>
<sequence>MKRLLSVPVALVAMYALVWIFSACQKDEPEAVCKNTYENVDALLSEAQGKWALVSSQSGWTNQTTLIEDNIRIQLAQDQSMIVLKNDSTVQTLQFTITKTNGVFEYAQRKQSDDRRVLFLSNGEISLCGNNQLRLDNRMVDGPLYVFKKVD</sequence>
<dbReference type="EMBL" id="PTRA01000005">
    <property type="protein sequence ID" value="PQA55073.1"/>
    <property type="molecule type" value="Genomic_DNA"/>
</dbReference>
<accession>A0A2S7IH89</accession>
<evidence type="ECO:0000313" key="1">
    <source>
        <dbReference type="EMBL" id="PQA55073.1"/>
    </source>
</evidence>
<protein>
    <submittedName>
        <fullName evidence="1">Uncharacterized protein</fullName>
    </submittedName>
</protein>
<dbReference type="Proteomes" id="UP000239590">
    <property type="component" value="Unassembled WGS sequence"/>
</dbReference>
<gene>
    <name evidence="1" type="ORF">C5O19_21250</name>
</gene>
<proteinExistence type="predicted"/>
<comment type="caution">
    <text evidence="1">The sequence shown here is derived from an EMBL/GenBank/DDBJ whole genome shotgun (WGS) entry which is preliminary data.</text>
</comment>
<evidence type="ECO:0000313" key="2">
    <source>
        <dbReference type="Proteomes" id="UP000239590"/>
    </source>
</evidence>
<name>A0A2S7IH89_9BACT</name>
<reference evidence="2" key="1">
    <citation type="submission" date="2018-02" db="EMBL/GenBank/DDBJ databases">
        <title>Genome sequencing of Solimonas sp. HR-BB.</title>
        <authorList>
            <person name="Lee Y."/>
            <person name="Jeon C.O."/>
        </authorList>
    </citation>
    <scope>NUCLEOTIDE SEQUENCE [LARGE SCALE GENOMIC DNA]</scope>
    <source>
        <strain evidence="2">HR-U</strain>
    </source>
</reference>
<dbReference type="RefSeq" id="WP_104715392.1">
    <property type="nucleotide sequence ID" value="NZ_PTRA01000005.1"/>
</dbReference>
<keyword evidence="2" id="KW-1185">Reference proteome</keyword>